<organism evidence="2 3">
    <name type="scientific">Strongylocentrotus purpuratus</name>
    <name type="common">Purple sea urchin</name>
    <dbReference type="NCBI Taxonomy" id="7668"/>
    <lineage>
        <taxon>Eukaryota</taxon>
        <taxon>Metazoa</taxon>
        <taxon>Echinodermata</taxon>
        <taxon>Eleutherozoa</taxon>
        <taxon>Echinozoa</taxon>
        <taxon>Echinoidea</taxon>
        <taxon>Euechinoidea</taxon>
        <taxon>Echinacea</taxon>
        <taxon>Camarodonta</taxon>
        <taxon>Echinidea</taxon>
        <taxon>Strongylocentrotidae</taxon>
        <taxon>Strongylocentrotus</taxon>
    </lineage>
</organism>
<dbReference type="AlphaFoldDB" id="A0A7M7HGF1"/>
<dbReference type="KEGG" id="spu:100890807"/>
<dbReference type="GeneID" id="100890807"/>
<evidence type="ECO:0000313" key="3">
    <source>
        <dbReference type="Proteomes" id="UP000007110"/>
    </source>
</evidence>
<dbReference type="InParanoid" id="A0A7M7HGF1"/>
<feature type="compositionally biased region" description="Basic and acidic residues" evidence="1">
    <location>
        <begin position="132"/>
        <end position="142"/>
    </location>
</feature>
<feature type="region of interest" description="Disordered" evidence="1">
    <location>
        <begin position="489"/>
        <end position="509"/>
    </location>
</feature>
<accession>A0A7M7HGF1</accession>
<reference evidence="2" key="2">
    <citation type="submission" date="2021-01" db="UniProtKB">
        <authorList>
            <consortium name="EnsemblMetazoa"/>
        </authorList>
    </citation>
    <scope>IDENTIFICATION</scope>
</reference>
<keyword evidence="3" id="KW-1185">Reference proteome</keyword>
<feature type="region of interest" description="Disordered" evidence="1">
    <location>
        <begin position="379"/>
        <end position="404"/>
    </location>
</feature>
<feature type="compositionally biased region" description="Polar residues" evidence="1">
    <location>
        <begin position="447"/>
        <end position="471"/>
    </location>
</feature>
<feature type="compositionally biased region" description="Basic and acidic residues" evidence="1">
    <location>
        <begin position="97"/>
        <end position="124"/>
    </location>
</feature>
<name>A0A7M7HGF1_STRPU</name>
<feature type="compositionally biased region" description="Basic and acidic residues" evidence="1">
    <location>
        <begin position="1"/>
        <end position="14"/>
    </location>
</feature>
<dbReference type="RefSeq" id="XP_011664623.2">
    <property type="nucleotide sequence ID" value="XM_011666321.2"/>
</dbReference>
<feature type="compositionally biased region" description="Polar residues" evidence="1">
    <location>
        <begin position="498"/>
        <end position="507"/>
    </location>
</feature>
<dbReference type="EnsemblMetazoa" id="XM_011666321">
    <property type="protein sequence ID" value="XP_011664623"/>
    <property type="gene ID" value="LOC100890807"/>
</dbReference>
<feature type="compositionally biased region" description="Low complexity" evidence="1">
    <location>
        <begin position="388"/>
        <end position="404"/>
    </location>
</feature>
<feature type="region of interest" description="Disordered" evidence="1">
    <location>
        <begin position="447"/>
        <end position="473"/>
    </location>
</feature>
<evidence type="ECO:0000313" key="2">
    <source>
        <dbReference type="EnsemblMetazoa" id="XP_011664623"/>
    </source>
</evidence>
<feature type="region of interest" description="Disordered" evidence="1">
    <location>
        <begin position="1"/>
        <end position="22"/>
    </location>
</feature>
<sequence length="732" mass="77910">MPRCHSLSELDQRKGNSFPDNGLIVPYLETNNELLGKEREQFDVSLDEAKRRTSVVSVSREHNYSSHCVKMKFGGKFGSLKKNPEDAKSDNPSSVKTSRDEVKSIDSKDTDRSSSSGEKCKGTLKEAQGMKSHFERTEQRLSDMGGKENWEDCWLSASFPPPSLSGFSTFLQGRTSRGTPRPGSSRPSSVVSIGELDRWLFPGDNASPTVTSGQVVKTVSTPWVLSPTVTSTHSSPPKLTTLASPGGHGVALASPRPVLPQTNHHMYLSPHRSIVDARAGMSPEPLFTSTPKPSTASIKYFNSDFISSQRGMESVSYSGDDTTIPGPQDCHEDLGRLKPLEGIPLEQQSAPATMSQSTFQKLPETEHVCPKVRSGGKCTHPPAFGDEPSPTIMSTSSSQSSTLPPYLMRSKAAAASSKLLCKPMVHPADICSPGQGLVNMEQVGPTSVQRLSDLQSGDSTNDSSTNPSASLTHHVPLHQLQTIPSSGEGIQACLAPSKPNSSFQGLPQSPHGIPVVGSGLSTGPSKSLPRSLQSIPAVSSGLGTGPSKLWKSPLVQQIQQRMQQRLPPSGIAYTLNGTTYTIHVRPRTGNPTPSGTSSAGYIPPLNINPTTPVGSWNRCHQEAVCRMRSPLGGPHPLQVAHGPAPGCTPRFATQNNPNPDTKAASLGSVSSSGRVNGVIAREACGSSNAEVPSTVPQHRPWIFPCPVVQGLSVSGDTLPPRQTNCNDFITSG</sequence>
<protein>
    <submittedName>
        <fullName evidence="2">Uncharacterized protein</fullName>
    </submittedName>
</protein>
<proteinExistence type="predicted"/>
<dbReference type="Proteomes" id="UP000007110">
    <property type="component" value="Unassembled WGS sequence"/>
</dbReference>
<feature type="region of interest" description="Disordered" evidence="1">
    <location>
        <begin position="80"/>
        <end position="142"/>
    </location>
</feature>
<evidence type="ECO:0000256" key="1">
    <source>
        <dbReference type="SAM" id="MobiDB-lite"/>
    </source>
</evidence>
<reference evidence="3" key="1">
    <citation type="submission" date="2015-02" db="EMBL/GenBank/DDBJ databases">
        <title>Genome sequencing for Strongylocentrotus purpuratus.</title>
        <authorList>
            <person name="Murali S."/>
            <person name="Liu Y."/>
            <person name="Vee V."/>
            <person name="English A."/>
            <person name="Wang M."/>
            <person name="Skinner E."/>
            <person name="Han Y."/>
            <person name="Muzny D.M."/>
            <person name="Worley K.C."/>
            <person name="Gibbs R.A."/>
        </authorList>
    </citation>
    <scope>NUCLEOTIDE SEQUENCE</scope>
</reference>